<dbReference type="Gene3D" id="1.20.1560.10">
    <property type="entry name" value="ABC transporter type 1, transmembrane domain"/>
    <property type="match status" value="1"/>
</dbReference>
<proteinExistence type="predicted"/>
<dbReference type="GO" id="GO:0005524">
    <property type="term" value="F:ATP binding"/>
    <property type="evidence" value="ECO:0007669"/>
    <property type="project" value="UniProtKB-KW"/>
</dbReference>
<evidence type="ECO:0000256" key="4">
    <source>
        <dbReference type="ARBA" id="ARBA00022801"/>
    </source>
</evidence>
<dbReference type="SUPFAM" id="SSF52540">
    <property type="entry name" value="P-loop containing nucleoside triphosphate hydrolases"/>
    <property type="match status" value="1"/>
</dbReference>
<sequence length="704" mass="78804">MNLSDYIQFRNQQLPVYLQSEVAECGITCIAMVAYYHGFKTNMLAMRQKYPAGLHGVTVKQIVQIADELGLSARVLKLDLGQLAKVKKPAILHWNFNHFVTLAKVSGKGITIHDPAKGRLTLDWNQVSESFTGIVIELVPSAGFERKDERVRVPLRHFIGKVDGLWSSLGKIFVIALLLQGLFLVSPYYIRVVIDQGINSGQASLLWSVFIGFSLVLVLSVLAQIIRSAAIMYLDKNLSFQIKANIQRHLLHLPLSFFESRHVGDIKSRFEAFNEVQRLISRGFITAVVDGLLSITTLLIMFHYNKALALVSVGFLVALYLIRFFLTSKENEHLEQQLSKHARENSHFIETIRAIMPIKSFAKENSRLSSWMNFYADTLNASIQREKITIASDITQNALGRVEYLVIVLIGAHFIIDGALSLGMFLAYLAYRQQFADSAQSLVDNIFRFRIAGTYLRRMSDIVLQQPEQDQANIALQPSQVAGALEVKNLHFRYSDSTPWLYQGLSFKVDAGESVAIVGRSGLGKSTLLKIMTGLIQPQQGDLLLDGMPLKSLGFRQFRSYSATVMQNDQLLNGSLLENITFFEPSPILELVKEALQGAAIWDEVQAMPMGLHTQVGDLGSALSGGQKQRILLARAFYAQPKILFLDEATSHLDSLSEQRVNEYLKQKKMTRISVAHRKETIEAADRVIDLTELISNTPNAQSA</sequence>
<organism evidence="12 13">
    <name type="scientific">Alishewanella aestuarii B11</name>
    <dbReference type="NCBI Taxonomy" id="1197174"/>
    <lineage>
        <taxon>Bacteria</taxon>
        <taxon>Pseudomonadati</taxon>
        <taxon>Pseudomonadota</taxon>
        <taxon>Gammaproteobacteria</taxon>
        <taxon>Alteromonadales</taxon>
        <taxon>Alteromonadaceae</taxon>
        <taxon>Alishewanella</taxon>
    </lineage>
</organism>
<dbReference type="SUPFAM" id="SSF90123">
    <property type="entry name" value="ABC transporter transmembrane region"/>
    <property type="match status" value="1"/>
</dbReference>
<evidence type="ECO:0000313" key="12">
    <source>
        <dbReference type="EMBL" id="EJI87038.1"/>
    </source>
</evidence>
<dbReference type="PROSITE" id="PS00211">
    <property type="entry name" value="ABC_TRANSPORTER_1"/>
    <property type="match status" value="1"/>
</dbReference>
<evidence type="ECO:0000256" key="6">
    <source>
        <dbReference type="ARBA" id="ARBA00022989"/>
    </source>
</evidence>
<keyword evidence="2 8" id="KW-0812">Transmembrane</keyword>
<evidence type="ECO:0000256" key="5">
    <source>
        <dbReference type="ARBA" id="ARBA00022840"/>
    </source>
</evidence>
<dbReference type="InterPro" id="IPR027417">
    <property type="entry name" value="P-loop_NTPase"/>
</dbReference>
<dbReference type="Proteomes" id="UP000012043">
    <property type="component" value="Unassembled WGS sequence"/>
</dbReference>
<dbReference type="InterPro" id="IPR017871">
    <property type="entry name" value="ABC_transporter-like_CS"/>
</dbReference>
<dbReference type="PROSITE" id="PS50990">
    <property type="entry name" value="PEPTIDASE_C39"/>
    <property type="match status" value="1"/>
</dbReference>
<dbReference type="Gene3D" id="3.40.50.300">
    <property type="entry name" value="P-loop containing nucleotide triphosphate hydrolases"/>
    <property type="match status" value="1"/>
</dbReference>
<evidence type="ECO:0000259" key="11">
    <source>
        <dbReference type="PROSITE" id="PS50990"/>
    </source>
</evidence>
<reference evidence="12 13" key="1">
    <citation type="journal article" date="2012" name="J. Bacteriol.">
        <title>Genome Sequence of Pectin-Degrading Alishewanella aestuarii Strain B11T, Isolated from Tidal Flat Sediment.</title>
        <authorList>
            <person name="Jung J."/>
            <person name="Choi S."/>
            <person name="Chun J."/>
            <person name="Park W."/>
        </authorList>
    </citation>
    <scope>NUCLEOTIDE SEQUENCE [LARGE SCALE GENOMIC DNA]</scope>
    <source>
        <strain evidence="12 13">B11</strain>
    </source>
</reference>
<dbReference type="Pfam" id="PF00005">
    <property type="entry name" value="ABC_tran"/>
    <property type="match status" value="1"/>
</dbReference>
<dbReference type="GO" id="GO:0006508">
    <property type="term" value="P:proteolysis"/>
    <property type="evidence" value="ECO:0007669"/>
    <property type="project" value="InterPro"/>
</dbReference>
<dbReference type="InterPro" id="IPR005074">
    <property type="entry name" value="Peptidase_C39"/>
</dbReference>
<keyword evidence="5" id="KW-0067">ATP-binding</keyword>
<feature type="transmembrane region" description="Helical" evidence="8">
    <location>
        <begin position="205"/>
        <end position="226"/>
    </location>
</feature>
<dbReference type="RefSeq" id="WP_008606232.1">
    <property type="nucleotide sequence ID" value="NZ_ALAB01000001.1"/>
</dbReference>
<comment type="subcellular location">
    <subcellularLocation>
        <location evidence="1">Cell membrane</location>
        <topology evidence="1">Multi-pass membrane protein</topology>
    </subcellularLocation>
</comment>
<dbReference type="InterPro" id="IPR036640">
    <property type="entry name" value="ABC1_TM_sf"/>
</dbReference>
<comment type="caution">
    <text evidence="12">The sequence shown here is derived from an EMBL/GenBank/DDBJ whole genome shotgun (WGS) entry which is preliminary data.</text>
</comment>
<evidence type="ECO:0000256" key="2">
    <source>
        <dbReference type="ARBA" id="ARBA00022692"/>
    </source>
</evidence>
<keyword evidence="13" id="KW-1185">Reference proteome</keyword>
<dbReference type="Pfam" id="PF00664">
    <property type="entry name" value="ABC_membrane"/>
    <property type="match status" value="1"/>
</dbReference>
<dbReference type="AlphaFoldDB" id="J1Q761"/>
<evidence type="ECO:0000256" key="3">
    <source>
        <dbReference type="ARBA" id="ARBA00022741"/>
    </source>
</evidence>
<keyword evidence="3" id="KW-0547">Nucleotide-binding</keyword>
<dbReference type="CDD" id="cd18567">
    <property type="entry name" value="ABC_6TM_CvaB_RaxB_like"/>
    <property type="match status" value="1"/>
</dbReference>
<feature type="transmembrane region" description="Helical" evidence="8">
    <location>
        <begin position="404"/>
        <end position="431"/>
    </location>
</feature>
<accession>J1Q761</accession>
<evidence type="ECO:0000259" key="10">
    <source>
        <dbReference type="PROSITE" id="PS50929"/>
    </source>
</evidence>
<feature type="transmembrane region" description="Helical" evidence="8">
    <location>
        <begin position="307"/>
        <end position="326"/>
    </location>
</feature>
<dbReference type="GO" id="GO:0016887">
    <property type="term" value="F:ATP hydrolysis activity"/>
    <property type="evidence" value="ECO:0007669"/>
    <property type="project" value="InterPro"/>
</dbReference>
<dbReference type="InterPro" id="IPR039421">
    <property type="entry name" value="Type_1_exporter"/>
</dbReference>
<dbReference type="Gene3D" id="3.90.70.10">
    <property type="entry name" value="Cysteine proteinases"/>
    <property type="match status" value="1"/>
</dbReference>
<feature type="domain" description="ABC transporter" evidence="9">
    <location>
        <begin position="485"/>
        <end position="704"/>
    </location>
</feature>
<dbReference type="PANTHER" id="PTHR43394">
    <property type="entry name" value="ATP-DEPENDENT PERMEASE MDL1, MITOCHONDRIAL"/>
    <property type="match status" value="1"/>
</dbReference>
<dbReference type="InterPro" id="IPR011527">
    <property type="entry name" value="ABC1_TM_dom"/>
</dbReference>
<dbReference type="PATRIC" id="fig|1197174.4.peg.77"/>
<evidence type="ECO:0000256" key="1">
    <source>
        <dbReference type="ARBA" id="ARBA00004651"/>
    </source>
</evidence>
<dbReference type="EMBL" id="ALAB01000001">
    <property type="protein sequence ID" value="EJI87038.1"/>
    <property type="molecule type" value="Genomic_DNA"/>
</dbReference>
<feature type="domain" description="Peptidase C39" evidence="11">
    <location>
        <begin position="19"/>
        <end position="138"/>
    </location>
</feature>
<dbReference type="PROSITE" id="PS50893">
    <property type="entry name" value="ABC_TRANSPORTER_2"/>
    <property type="match status" value="1"/>
</dbReference>
<dbReference type="GO" id="GO:0008233">
    <property type="term" value="F:peptidase activity"/>
    <property type="evidence" value="ECO:0007669"/>
    <property type="project" value="InterPro"/>
</dbReference>
<dbReference type="PROSITE" id="PS50929">
    <property type="entry name" value="ABC_TM1F"/>
    <property type="match status" value="1"/>
</dbReference>
<name>J1Q761_9ALTE</name>
<keyword evidence="7 8" id="KW-0472">Membrane</keyword>
<evidence type="ECO:0000259" key="9">
    <source>
        <dbReference type="PROSITE" id="PS50893"/>
    </source>
</evidence>
<dbReference type="Pfam" id="PF03412">
    <property type="entry name" value="Peptidase_C39"/>
    <property type="match status" value="1"/>
</dbReference>
<dbReference type="GO" id="GO:0015421">
    <property type="term" value="F:ABC-type oligopeptide transporter activity"/>
    <property type="evidence" value="ECO:0007669"/>
    <property type="project" value="TreeGrafter"/>
</dbReference>
<feature type="transmembrane region" description="Helical" evidence="8">
    <location>
        <begin position="279"/>
        <end position="301"/>
    </location>
</feature>
<dbReference type="SMART" id="SM00382">
    <property type="entry name" value="AAA"/>
    <property type="match status" value="1"/>
</dbReference>
<feature type="transmembrane region" description="Helical" evidence="8">
    <location>
        <begin position="165"/>
        <end position="185"/>
    </location>
</feature>
<dbReference type="PANTHER" id="PTHR43394:SF1">
    <property type="entry name" value="ATP-BINDING CASSETTE SUB-FAMILY B MEMBER 10, MITOCHONDRIAL"/>
    <property type="match status" value="1"/>
</dbReference>
<dbReference type="InterPro" id="IPR003439">
    <property type="entry name" value="ABC_transporter-like_ATP-bd"/>
</dbReference>
<evidence type="ECO:0000313" key="13">
    <source>
        <dbReference type="Proteomes" id="UP000012043"/>
    </source>
</evidence>
<protein>
    <submittedName>
        <fullName evidence="12">ABC-type bacteriocin/lantibiotic exporter with N-terminal double-glycine peptidase domain protein</fullName>
    </submittedName>
</protein>
<dbReference type="InterPro" id="IPR003593">
    <property type="entry name" value="AAA+_ATPase"/>
</dbReference>
<keyword evidence="4" id="KW-0378">Hydrolase</keyword>
<dbReference type="GO" id="GO:0005886">
    <property type="term" value="C:plasma membrane"/>
    <property type="evidence" value="ECO:0007669"/>
    <property type="project" value="UniProtKB-SubCell"/>
</dbReference>
<feature type="domain" description="ABC transmembrane type-1" evidence="10">
    <location>
        <begin position="172"/>
        <end position="446"/>
    </location>
</feature>
<evidence type="ECO:0000256" key="7">
    <source>
        <dbReference type="ARBA" id="ARBA00023136"/>
    </source>
</evidence>
<evidence type="ECO:0000256" key="8">
    <source>
        <dbReference type="SAM" id="Phobius"/>
    </source>
</evidence>
<keyword evidence="6 8" id="KW-1133">Transmembrane helix</keyword>
<gene>
    <name evidence="12" type="ORF">AEST_00790</name>
</gene>